<feature type="chain" id="PRO_5004948112" description="Chitin-binding type-2 domain-containing protein" evidence="1">
    <location>
        <begin position="19"/>
        <end position="161"/>
    </location>
</feature>
<proteinExistence type="predicted"/>
<reference evidence="3" key="1">
    <citation type="submission" date="2012-12" db="EMBL/GenBank/DDBJ databases">
        <authorList>
            <person name="Hellsten U."/>
            <person name="Grimwood J."/>
            <person name="Chapman J.A."/>
            <person name="Shapiro H."/>
            <person name="Aerts A."/>
            <person name="Otillar R.P."/>
            <person name="Terry A.Y."/>
            <person name="Boore J.L."/>
            <person name="Simakov O."/>
            <person name="Marletaz F."/>
            <person name="Cho S.-J."/>
            <person name="Edsinger-Gonzales E."/>
            <person name="Havlak P."/>
            <person name="Kuo D.-H."/>
            <person name="Larsson T."/>
            <person name="Lv J."/>
            <person name="Arendt D."/>
            <person name="Savage R."/>
            <person name="Osoegawa K."/>
            <person name="de Jong P."/>
            <person name="Lindberg D.R."/>
            <person name="Seaver E.C."/>
            <person name="Weisblat D.A."/>
            <person name="Putnam N.H."/>
            <person name="Grigoriev I.V."/>
            <person name="Rokhsar D.S."/>
        </authorList>
    </citation>
    <scope>NUCLEOTIDE SEQUENCE</scope>
    <source>
        <strain evidence="3">I ESC-2004</strain>
    </source>
</reference>
<keyword evidence="1" id="KW-0732">Signal</keyword>
<dbReference type="Proteomes" id="UP000014760">
    <property type="component" value="Unassembled WGS sequence"/>
</dbReference>
<dbReference type="OrthoDB" id="10628644at2759"/>
<protein>
    <recommendedName>
        <fullName evidence="4">Chitin-binding type-2 domain-containing protein</fullName>
    </recommendedName>
</protein>
<dbReference type="EMBL" id="AMQN01000116">
    <property type="status" value="NOT_ANNOTATED_CDS"/>
    <property type="molecule type" value="Genomic_DNA"/>
</dbReference>
<evidence type="ECO:0000313" key="3">
    <source>
        <dbReference type="Proteomes" id="UP000014760"/>
    </source>
</evidence>
<evidence type="ECO:0000313" key="2">
    <source>
        <dbReference type="EnsemblMetazoa" id="CapteP187291"/>
    </source>
</evidence>
<evidence type="ECO:0000256" key="1">
    <source>
        <dbReference type="SAM" id="SignalP"/>
    </source>
</evidence>
<dbReference type="AlphaFoldDB" id="X1ZK45"/>
<feature type="signal peptide" evidence="1">
    <location>
        <begin position="1"/>
        <end position="18"/>
    </location>
</feature>
<organism evidence="2 3">
    <name type="scientific">Capitella teleta</name>
    <name type="common">Polychaete worm</name>
    <dbReference type="NCBI Taxonomy" id="283909"/>
    <lineage>
        <taxon>Eukaryota</taxon>
        <taxon>Metazoa</taxon>
        <taxon>Spiralia</taxon>
        <taxon>Lophotrochozoa</taxon>
        <taxon>Annelida</taxon>
        <taxon>Polychaeta</taxon>
        <taxon>Sedentaria</taxon>
        <taxon>Scolecida</taxon>
        <taxon>Capitellidae</taxon>
        <taxon>Capitella</taxon>
    </lineage>
</organism>
<accession>X1ZK45</accession>
<sequence length="161" mass="18554">MQSSLVTLVAALSTVSVARPSVYHQPMNDYPPIGEEGKDPIFSYHLRSSAHSTQRQPMQGFPYTYQGFPYNYNGFPFHETRTQSQSMLSRGFTCPSDGMFYRDQHSFYTCYGKEFHVMYCAPGSMNQPQSYHRDPYKNTGMDFCSINMAETGFRNFLPNRQ</sequence>
<reference evidence="3" key="2">
    <citation type="journal article" date="2013" name="Nature">
        <title>Insights into bilaterian evolution from three spiralian genomes.</title>
        <authorList>
            <person name="Simakov O."/>
            <person name="Marletaz F."/>
            <person name="Cho S.J."/>
            <person name="Edsinger-Gonzales E."/>
            <person name="Havlak P."/>
            <person name="Hellsten U."/>
            <person name="Kuo D.H."/>
            <person name="Larsson T."/>
            <person name="Lv J."/>
            <person name="Arendt D."/>
            <person name="Savage R."/>
            <person name="Osoegawa K."/>
            <person name="de Jong P."/>
            <person name="Grimwood J."/>
            <person name="Chapman J.A."/>
            <person name="Shapiro H."/>
            <person name="Aerts A."/>
            <person name="Otillar R.P."/>
            <person name="Terry A.Y."/>
            <person name="Boore J.L."/>
            <person name="Grigoriev I.V."/>
            <person name="Lindberg D.R."/>
            <person name="Seaver E.C."/>
            <person name="Weisblat D.A."/>
            <person name="Putnam N.H."/>
            <person name="Rokhsar D.S."/>
        </authorList>
    </citation>
    <scope>NUCLEOTIDE SEQUENCE</scope>
    <source>
        <strain evidence="3">I ESC-2004</strain>
    </source>
</reference>
<keyword evidence="3" id="KW-1185">Reference proteome</keyword>
<evidence type="ECO:0008006" key="4">
    <source>
        <dbReference type="Google" id="ProtNLM"/>
    </source>
</evidence>
<dbReference type="EnsemblMetazoa" id="CapteT187291">
    <property type="protein sequence ID" value="CapteP187291"/>
    <property type="gene ID" value="CapteG187291"/>
</dbReference>
<name>X1ZK45_CAPTE</name>
<dbReference type="HOGENOM" id="CLU_1645323_0_0_1"/>
<reference evidence="2" key="3">
    <citation type="submission" date="2015-06" db="UniProtKB">
        <authorList>
            <consortium name="EnsemblMetazoa"/>
        </authorList>
    </citation>
    <scope>IDENTIFICATION</scope>
</reference>